<evidence type="ECO:0000313" key="2">
    <source>
        <dbReference type="EMBL" id="TVM13870.1"/>
    </source>
</evidence>
<comment type="caution">
    <text evidence="2">The sequence shown here is derived from an EMBL/GenBank/DDBJ whole genome shotgun (WGS) entry which is preliminary data.</text>
</comment>
<dbReference type="EMBL" id="QMIE01000031">
    <property type="protein sequence ID" value="TVM13870.1"/>
    <property type="molecule type" value="Genomic_DNA"/>
</dbReference>
<dbReference type="Gene3D" id="1.20.120.1490">
    <property type="match status" value="1"/>
</dbReference>
<gene>
    <name evidence="2" type="ORF">DPQ33_18030</name>
</gene>
<dbReference type="OrthoDB" id="5458113at2"/>
<keyword evidence="1" id="KW-0175">Coiled coil</keyword>
<proteinExistence type="predicted"/>
<name>A0A7M3MAN9_9BACT</name>
<keyword evidence="3" id="KW-1185">Reference proteome</keyword>
<protein>
    <recommendedName>
        <fullName evidence="4">Periplasmic heavy metal sensor</fullName>
    </recommendedName>
</protein>
<organism evidence="2 3">
    <name type="scientific">Oceanidesulfovibrio indonesiensis</name>
    <dbReference type="NCBI Taxonomy" id="54767"/>
    <lineage>
        <taxon>Bacteria</taxon>
        <taxon>Pseudomonadati</taxon>
        <taxon>Thermodesulfobacteriota</taxon>
        <taxon>Desulfovibrionia</taxon>
        <taxon>Desulfovibrionales</taxon>
        <taxon>Desulfovibrionaceae</taxon>
        <taxon>Oceanidesulfovibrio</taxon>
    </lineage>
</organism>
<evidence type="ECO:0008006" key="4">
    <source>
        <dbReference type="Google" id="ProtNLM"/>
    </source>
</evidence>
<feature type="coiled-coil region" evidence="1">
    <location>
        <begin position="76"/>
        <end position="103"/>
    </location>
</feature>
<dbReference type="InterPro" id="IPR025961">
    <property type="entry name" value="Metal_resist"/>
</dbReference>
<evidence type="ECO:0000256" key="1">
    <source>
        <dbReference type="SAM" id="Coils"/>
    </source>
</evidence>
<dbReference type="AlphaFoldDB" id="A0A7M3MAN9"/>
<evidence type="ECO:0000313" key="3">
    <source>
        <dbReference type="Proteomes" id="UP000448292"/>
    </source>
</evidence>
<sequence length="177" mass="20214">MREGCRMWSRLRKFLIALSVGLNIAFITLWALHAYPTGNAAHIDSLYGPAHTQAPSLLHRSVNATPEQWRAIEPHVRDFQEAARSTREDMKELRRKMLHLLAEPVVDEKAIHSTKQEILAHQERMKNLVINFLLKEKEILEPEQFKALLDAIQRRCNSCGDNEGPGMMSRVLGNDAP</sequence>
<reference evidence="2 3" key="1">
    <citation type="submission" date="2018-06" db="EMBL/GenBank/DDBJ databases">
        <title>Complete genome of Desulfovibrio indonesiensis P37SLT.</title>
        <authorList>
            <person name="Crispim J.S."/>
            <person name="Vidigal P.M.P."/>
            <person name="Silva L.C.F."/>
            <person name="Laguardia C.N."/>
            <person name="Araujo L.C."/>
            <person name="Dias R.S."/>
            <person name="Sousa M.P."/>
            <person name="Paula S.O."/>
            <person name="Silva C."/>
        </authorList>
    </citation>
    <scope>NUCLEOTIDE SEQUENCE [LARGE SCALE GENOMIC DNA]</scope>
    <source>
        <strain evidence="2 3">P37SLT</strain>
    </source>
</reference>
<accession>A0A7M3MAN9</accession>
<dbReference type="Proteomes" id="UP000448292">
    <property type="component" value="Unassembled WGS sequence"/>
</dbReference>
<dbReference type="Pfam" id="PF13801">
    <property type="entry name" value="Metal_resist"/>
    <property type="match status" value="1"/>
</dbReference>